<gene>
    <name evidence="1" type="ORF">A9C19_13315</name>
</gene>
<sequence length="93" mass="11021">MLIAVIIGSFRLKFTIHHEELVYEVFVFTFRLFRKCIRVGWMKKGAVIILHKGMNIKGNVIESDENAYNQLLEFAVKHQIDFYKTKDFVILEK</sequence>
<dbReference type="AlphaFoldDB" id="A0A1L3MTN3"/>
<reference evidence="1 2" key="1">
    <citation type="journal article" date="2016" name="Sci. Rep.">
        <title>Complete genome sequence and transcriptomic analysis of a novel marine strain Bacillus weihaiensis reveals the mechanism of brown algae degradation.</title>
        <authorList>
            <person name="Zhu Y."/>
            <person name="Chen P."/>
            <person name="Bao Y."/>
            <person name="Men Y."/>
            <person name="Zeng Y."/>
            <person name="Yang J."/>
            <person name="Sun J."/>
            <person name="Sun Y."/>
        </authorList>
    </citation>
    <scope>NUCLEOTIDE SEQUENCE [LARGE SCALE GENOMIC DNA]</scope>
    <source>
        <strain evidence="1 2">Alg07</strain>
    </source>
</reference>
<evidence type="ECO:0000313" key="1">
    <source>
        <dbReference type="EMBL" id="APH05650.1"/>
    </source>
</evidence>
<dbReference type="Proteomes" id="UP000181936">
    <property type="component" value="Chromosome"/>
</dbReference>
<evidence type="ECO:0000313" key="2">
    <source>
        <dbReference type="Proteomes" id="UP000181936"/>
    </source>
</evidence>
<proteinExistence type="predicted"/>
<accession>A0A1L3MTN3</accession>
<organism evidence="1 2">
    <name type="scientific">Bacillus weihaiensis</name>
    <dbReference type="NCBI Taxonomy" id="1547283"/>
    <lineage>
        <taxon>Bacteria</taxon>
        <taxon>Bacillati</taxon>
        <taxon>Bacillota</taxon>
        <taxon>Bacilli</taxon>
        <taxon>Bacillales</taxon>
        <taxon>Bacillaceae</taxon>
        <taxon>Bacillus</taxon>
    </lineage>
</organism>
<keyword evidence="2" id="KW-1185">Reference proteome</keyword>
<dbReference type="EMBL" id="CP016020">
    <property type="protein sequence ID" value="APH05650.1"/>
    <property type="molecule type" value="Genomic_DNA"/>
</dbReference>
<dbReference type="KEGG" id="bwh:A9C19_13315"/>
<protein>
    <submittedName>
        <fullName evidence="1">Uncharacterized protein</fullName>
    </submittedName>
</protein>
<name>A0A1L3MTN3_9BACI</name>